<reference evidence="2" key="1">
    <citation type="submission" date="2021-10" db="EMBL/GenBank/DDBJ databases">
        <title>Melipona bicolor Genome sequencing and assembly.</title>
        <authorList>
            <person name="Araujo N.S."/>
            <person name="Arias M.C."/>
        </authorList>
    </citation>
    <scope>NUCLEOTIDE SEQUENCE</scope>
    <source>
        <strain evidence="2">USP_2M_L1-L4_2017</strain>
        <tissue evidence="2">Whole body</tissue>
    </source>
</reference>
<evidence type="ECO:0000313" key="2">
    <source>
        <dbReference type="EMBL" id="KAK1126793.1"/>
    </source>
</evidence>
<dbReference type="AlphaFoldDB" id="A0AA40FWR6"/>
<feature type="compositionally biased region" description="Basic residues" evidence="1">
    <location>
        <begin position="117"/>
        <end position="129"/>
    </location>
</feature>
<feature type="compositionally biased region" description="Polar residues" evidence="1">
    <location>
        <begin position="30"/>
        <end position="39"/>
    </location>
</feature>
<gene>
    <name evidence="2" type="ORF">K0M31_004416</name>
</gene>
<feature type="region of interest" description="Disordered" evidence="1">
    <location>
        <begin position="115"/>
        <end position="143"/>
    </location>
</feature>
<feature type="compositionally biased region" description="Basic and acidic residues" evidence="1">
    <location>
        <begin position="41"/>
        <end position="53"/>
    </location>
</feature>
<keyword evidence="3" id="KW-1185">Reference proteome</keyword>
<accession>A0AA40FWR6</accession>
<evidence type="ECO:0000256" key="1">
    <source>
        <dbReference type="SAM" id="MobiDB-lite"/>
    </source>
</evidence>
<name>A0AA40FWR6_9HYME</name>
<protein>
    <submittedName>
        <fullName evidence="2">Uncharacterized protein</fullName>
    </submittedName>
</protein>
<comment type="caution">
    <text evidence="2">The sequence shown here is derived from an EMBL/GenBank/DDBJ whole genome shotgun (WGS) entry which is preliminary data.</text>
</comment>
<dbReference type="Proteomes" id="UP001177670">
    <property type="component" value="Unassembled WGS sequence"/>
</dbReference>
<proteinExistence type="predicted"/>
<organism evidence="2 3">
    <name type="scientific">Melipona bicolor</name>
    <dbReference type="NCBI Taxonomy" id="60889"/>
    <lineage>
        <taxon>Eukaryota</taxon>
        <taxon>Metazoa</taxon>
        <taxon>Ecdysozoa</taxon>
        <taxon>Arthropoda</taxon>
        <taxon>Hexapoda</taxon>
        <taxon>Insecta</taxon>
        <taxon>Pterygota</taxon>
        <taxon>Neoptera</taxon>
        <taxon>Endopterygota</taxon>
        <taxon>Hymenoptera</taxon>
        <taxon>Apocrita</taxon>
        <taxon>Aculeata</taxon>
        <taxon>Apoidea</taxon>
        <taxon>Anthophila</taxon>
        <taxon>Apidae</taxon>
        <taxon>Melipona</taxon>
    </lineage>
</organism>
<sequence length="165" mass="18847">MKKREKSGEKEIIKRESVPGAWTAGVRNASKATTTTTRAIASERPDTTHDKGIESALNPATSSTRRRRWWPVVISEHLTAATRPVIREVGKIRSTTLFDLAGRYFAIIEMGEEGERRRRRRRRRRRGRRRSEESSVWTGWTGGPSGTRISRGWDVSRIHVNTDGH</sequence>
<dbReference type="EMBL" id="JAHYIQ010000013">
    <property type="protein sequence ID" value="KAK1126793.1"/>
    <property type="molecule type" value="Genomic_DNA"/>
</dbReference>
<feature type="region of interest" description="Disordered" evidence="1">
    <location>
        <begin position="25"/>
        <end position="60"/>
    </location>
</feature>
<evidence type="ECO:0000313" key="3">
    <source>
        <dbReference type="Proteomes" id="UP001177670"/>
    </source>
</evidence>